<dbReference type="OrthoDB" id="9761717at2"/>
<feature type="binding site" evidence="1">
    <location>
        <position position="62"/>
    </location>
    <ligand>
        <name>Mg(2+)</name>
        <dbReference type="ChEBI" id="CHEBI:18420"/>
    </ligand>
</feature>
<dbReference type="Pfam" id="PF00374">
    <property type="entry name" value="NiFeSe_Hases"/>
    <property type="match status" value="1"/>
</dbReference>
<keyword evidence="3" id="KW-1185">Reference proteome</keyword>
<feature type="binding site" evidence="1">
    <location>
        <position position="65"/>
    </location>
    <ligand>
        <name>Fe cation</name>
        <dbReference type="ChEBI" id="CHEBI:24875"/>
    </ligand>
</feature>
<evidence type="ECO:0000313" key="2">
    <source>
        <dbReference type="EMBL" id="TCK06515.1"/>
    </source>
</evidence>
<proteinExistence type="predicted"/>
<gene>
    <name evidence="2" type="ORF">CLV27_0316</name>
</gene>
<keyword evidence="1" id="KW-0479">Metal-binding</keyword>
<sequence length="413" mass="46578">MKRELNINHLTRVEGHGAVNIVIENEMLKEIKLRFTEGPRFFEFITRERLYSEIPKIVSRICGICYVSHRLASSLAVEDAFGVKVTPEIELLRKLLVVGEYLESHALHLYFLALPDYMGYPSAIAMAKDYPNIVRRGFFIKEVGNRIMKLIGGKTVHGENILPGGFKSVPSVDDLKKVQEDLHRVLPEIKATISLFDSLDYPEFNDPHELQMCVEADDPLSFGDKVTLSDGTVFTKQEYELFVEEKVSDYSTAKCSTIKEKPFLIGPLARVNHYADRLLEGTKKQLFLLKNSFPSSNSLHANLARAIEILEFALRGIEITEVLINASPFKGEVPVAPKKGTGFGVKEAPRGTLYHRYSFDDTGRCVSANIITPTAQLQAVIERDLKSLVERSKEASDEELKKRAEMLIRAYDP</sequence>
<comment type="cofactor">
    <cofactor evidence="1">
        <name>Ni(2+)</name>
        <dbReference type="ChEBI" id="CHEBI:49786"/>
    </cofactor>
</comment>
<dbReference type="PANTHER" id="PTHR43600:SF4">
    <property type="entry name" value="CYTOSOLIC NIFE-HYDROGENASE, ALPHA SUBUNIT"/>
    <property type="match status" value="1"/>
</dbReference>
<dbReference type="RefSeq" id="WP_132525130.1">
    <property type="nucleotide sequence ID" value="NZ_SMFV01000001.1"/>
</dbReference>
<accession>A0A4R1GI38</accession>
<evidence type="ECO:0000313" key="3">
    <source>
        <dbReference type="Proteomes" id="UP000295777"/>
    </source>
</evidence>
<keyword evidence="1" id="KW-0408">Iron</keyword>
<dbReference type="GO" id="GO:0016151">
    <property type="term" value="F:nickel cation binding"/>
    <property type="evidence" value="ECO:0007669"/>
    <property type="project" value="InterPro"/>
</dbReference>
<dbReference type="InterPro" id="IPR029014">
    <property type="entry name" value="NiFe-Hase_large"/>
</dbReference>
<name>A0A4R1GI38_9BACT</name>
<dbReference type="Gene3D" id="1.10.645.10">
    <property type="entry name" value="Cytochrome-c3 Hydrogenase, chain B"/>
    <property type="match status" value="1"/>
</dbReference>
<protein>
    <submittedName>
        <fullName evidence="2">Sulfhydrogenase alpha subunit</fullName>
    </submittedName>
</protein>
<keyword evidence="1" id="KW-0460">Magnesium</keyword>
<dbReference type="SUPFAM" id="SSF56762">
    <property type="entry name" value="HydB/Nqo4-like"/>
    <property type="match status" value="1"/>
</dbReference>
<dbReference type="AlphaFoldDB" id="A0A4R1GI38"/>
<feature type="binding site" evidence="1">
    <location>
        <position position="65"/>
    </location>
    <ligand>
        <name>Ni(2+)</name>
        <dbReference type="ChEBI" id="CHEBI:49786"/>
    </ligand>
</feature>
<dbReference type="PANTHER" id="PTHR43600">
    <property type="entry name" value="COENZYME F420 HYDROGENASE, SUBUNIT ALPHA"/>
    <property type="match status" value="1"/>
</dbReference>
<organism evidence="2 3">
    <name type="scientific">Phorcysia thermohydrogeniphila</name>
    <dbReference type="NCBI Taxonomy" id="936138"/>
    <lineage>
        <taxon>Bacteria</taxon>
        <taxon>Pseudomonadati</taxon>
        <taxon>Aquificota</taxon>
        <taxon>Aquificia</taxon>
        <taxon>Desulfurobacteriales</taxon>
        <taxon>Desulfurobacteriaceae</taxon>
        <taxon>Phorcysia</taxon>
    </lineage>
</organism>
<dbReference type="EMBL" id="SMFV01000001">
    <property type="protein sequence ID" value="TCK06515.1"/>
    <property type="molecule type" value="Genomic_DNA"/>
</dbReference>
<keyword evidence="1" id="KW-0533">Nickel</keyword>
<dbReference type="Proteomes" id="UP000295777">
    <property type="component" value="Unassembled WGS sequence"/>
</dbReference>
<dbReference type="InterPro" id="IPR001501">
    <property type="entry name" value="Ni-dep_hyd_lsu"/>
</dbReference>
<feature type="binding site" evidence="1">
    <location>
        <position position="43"/>
    </location>
    <ligand>
        <name>Mg(2+)</name>
        <dbReference type="ChEBI" id="CHEBI:18420"/>
    </ligand>
</feature>
<evidence type="ECO:0000256" key="1">
    <source>
        <dbReference type="PIRSR" id="PIRSR601501-1"/>
    </source>
</evidence>
<feature type="binding site" evidence="1">
    <location>
        <position position="370"/>
    </location>
    <ligand>
        <name>Mg(2+)</name>
        <dbReference type="ChEBI" id="CHEBI:18420"/>
    </ligand>
</feature>
<comment type="caution">
    <text evidence="2">The sequence shown here is derived from an EMBL/GenBank/DDBJ whole genome shotgun (WGS) entry which is preliminary data.</text>
</comment>
<reference evidence="2 3" key="1">
    <citation type="submission" date="2019-03" db="EMBL/GenBank/DDBJ databases">
        <title>Genomic Encyclopedia of Archaeal and Bacterial Type Strains, Phase II (KMG-II): from individual species to whole genera.</title>
        <authorList>
            <person name="Goeker M."/>
        </authorList>
    </citation>
    <scope>NUCLEOTIDE SEQUENCE [LARGE SCALE GENOMIC DNA]</scope>
    <source>
        <strain evidence="2 3">DSM 24425</strain>
    </source>
</reference>
<comment type="cofactor">
    <cofactor evidence="1">
        <name>Fe cation</name>
        <dbReference type="ChEBI" id="CHEBI:24875"/>
    </cofactor>
</comment>